<dbReference type="InterPro" id="IPR014710">
    <property type="entry name" value="RmlC-like_jellyroll"/>
</dbReference>
<organism evidence="5 6">
    <name type="scientific">SAR86 cluster bacterium BACL1 MAG-120920-bin57</name>
    <dbReference type="NCBI Taxonomy" id="1655571"/>
    <lineage>
        <taxon>Bacteria</taxon>
        <taxon>Pseudomonadati</taxon>
        <taxon>Pseudomonadota</taxon>
        <taxon>Gammaproteobacteria</taxon>
        <taxon>SAR86 cluster</taxon>
    </lineage>
</organism>
<dbReference type="Proteomes" id="UP000050874">
    <property type="component" value="Unassembled WGS sequence"/>
</dbReference>
<dbReference type="PANTHER" id="PTHR43793">
    <property type="entry name" value="FAD SYNTHASE"/>
    <property type="match status" value="1"/>
</dbReference>
<dbReference type="NCBIfam" id="TIGR00125">
    <property type="entry name" value="cyt_tran_rel"/>
    <property type="match status" value="1"/>
</dbReference>
<comment type="caution">
    <text evidence="5">The sequence shown here is derived from an EMBL/GenBank/DDBJ whole genome shotgun (WGS) entry which is preliminary data.</text>
</comment>
<dbReference type="Pfam" id="PF01050">
    <property type="entry name" value="MannoseP_isomer"/>
    <property type="match status" value="1"/>
</dbReference>
<dbReference type="Pfam" id="PF01467">
    <property type="entry name" value="CTP_transf_like"/>
    <property type="match status" value="1"/>
</dbReference>
<dbReference type="Gene3D" id="2.60.120.10">
    <property type="entry name" value="Jelly Rolls"/>
    <property type="match status" value="1"/>
</dbReference>
<evidence type="ECO:0000256" key="2">
    <source>
        <dbReference type="ARBA" id="ARBA00022695"/>
    </source>
</evidence>
<feature type="domain" description="Mannose-6-phosphate isomerase type II C-terminal" evidence="3">
    <location>
        <begin position="144"/>
        <end position="251"/>
    </location>
</feature>
<dbReference type="SUPFAM" id="SSF51182">
    <property type="entry name" value="RmlC-like cupins"/>
    <property type="match status" value="1"/>
</dbReference>
<gene>
    <name evidence="5" type="ORF">ABR63_00295</name>
</gene>
<evidence type="ECO:0000259" key="3">
    <source>
        <dbReference type="Pfam" id="PF01050"/>
    </source>
</evidence>
<dbReference type="AlphaFoldDB" id="A0A0R2PR02"/>
<dbReference type="GO" id="GO:0016779">
    <property type="term" value="F:nucleotidyltransferase activity"/>
    <property type="evidence" value="ECO:0007669"/>
    <property type="project" value="UniProtKB-KW"/>
</dbReference>
<evidence type="ECO:0000259" key="4">
    <source>
        <dbReference type="Pfam" id="PF01467"/>
    </source>
</evidence>
<sequence length="257" mass="29053">MKIIVVSGGFDPIHSGHIEYFKAAKRLGDHLVVALNSDAWLKRKKGNFFMPFTEREIIVSNLRVVDEVIGFEDDSQGGCSLALEDVKLKYPADEIIFCNGGDRASHNIPEMAVEGITFEFSVGGDHKMNSSSSLLKDWQYTSDDRVWGKFYNLFQDSRIKVKELIIDPGKGISFQRHQKRSEVWFISKGSCLVKHSSTEPENASDVELGTDDIFHVRQGDWHQLINPSAAACHVIEIQYGESTSEDDIERLFFYEGN</sequence>
<evidence type="ECO:0000313" key="6">
    <source>
        <dbReference type="Proteomes" id="UP000050874"/>
    </source>
</evidence>
<protein>
    <submittedName>
        <fullName evidence="5">Uncharacterized protein</fullName>
    </submittedName>
</protein>
<dbReference type="CDD" id="cd02213">
    <property type="entry name" value="cupin_PMI_typeII_C"/>
    <property type="match status" value="1"/>
</dbReference>
<reference evidence="6" key="1">
    <citation type="submission" date="2015-10" db="EMBL/GenBank/DDBJ databases">
        <title>Metagenome-Assembled Genomes uncover a global brackish microbiome.</title>
        <authorList>
            <person name="Hugerth L.W."/>
            <person name="Larsson J."/>
            <person name="Alneberg J."/>
            <person name="Lindh M.V."/>
            <person name="Legrand C."/>
            <person name="Pinhassi J."/>
            <person name="Andersson A."/>
        </authorList>
    </citation>
    <scope>NUCLEOTIDE SEQUENCE [LARGE SCALE GENOMIC DNA]</scope>
</reference>
<dbReference type="GO" id="GO:0005976">
    <property type="term" value="P:polysaccharide metabolic process"/>
    <property type="evidence" value="ECO:0007669"/>
    <property type="project" value="InterPro"/>
</dbReference>
<feature type="domain" description="Cytidyltransferase-like" evidence="4">
    <location>
        <begin position="7"/>
        <end position="78"/>
    </location>
</feature>
<dbReference type="InterPro" id="IPR001538">
    <property type="entry name" value="Man6P_isomerase-2_C"/>
</dbReference>
<evidence type="ECO:0000256" key="1">
    <source>
        <dbReference type="ARBA" id="ARBA00022679"/>
    </source>
</evidence>
<evidence type="ECO:0000313" key="5">
    <source>
        <dbReference type="EMBL" id="KRO37290.1"/>
    </source>
</evidence>
<dbReference type="InterPro" id="IPR011051">
    <property type="entry name" value="RmlC_Cupin_sf"/>
</dbReference>
<dbReference type="InterPro" id="IPR050385">
    <property type="entry name" value="Archaeal_FAD_synthase"/>
</dbReference>
<dbReference type="Gene3D" id="3.40.50.620">
    <property type="entry name" value="HUPs"/>
    <property type="match status" value="1"/>
</dbReference>
<dbReference type="SUPFAM" id="SSF52374">
    <property type="entry name" value="Nucleotidylyl transferase"/>
    <property type="match status" value="1"/>
</dbReference>
<keyword evidence="2" id="KW-0548">Nucleotidyltransferase</keyword>
<accession>A0A0R2PR02</accession>
<dbReference type="PANTHER" id="PTHR43793:SF1">
    <property type="entry name" value="FAD SYNTHASE"/>
    <property type="match status" value="1"/>
</dbReference>
<dbReference type="InterPro" id="IPR004821">
    <property type="entry name" value="Cyt_trans-like"/>
</dbReference>
<keyword evidence="1" id="KW-0808">Transferase</keyword>
<proteinExistence type="predicted"/>
<dbReference type="InterPro" id="IPR014729">
    <property type="entry name" value="Rossmann-like_a/b/a_fold"/>
</dbReference>
<dbReference type="EMBL" id="LIAV01000432">
    <property type="protein sequence ID" value="KRO37290.1"/>
    <property type="molecule type" value="Genomic_DNA"/>
</dbReference>
<name>A0A0R2PR02_9GAMM</name>